<dbReference type="PANTHER" id="PTHR11614">
    <property type="entry name" value="PHOSPHOLIPASE-RELATED"/>
    <property type="match status" value="1"/>
</dbReference>
<evidence type="ECO:0000313" key="2">
    <source>
        <dbReference type="EMBL" id="MDM7855237.1"/>
    </source>
</evidence>
<dbReference type="InterPro" id="IPR022742">
    <property type="entry name" value="Hydrolase_4"/>
</dbReference>
<proteinExistence type="predicted"/>
<dbReference type="SUPFAM" id="SSF53474">
    <property type="entry name" value="alpha/beta-Hydrolases"/>
    <property type="match status" value="1"/>
</dbReference>
<name>A0ABT7SGB5_9CELL</name>
<evidence type="ECO:0000313" key="3">
    <source>
        <dbReference type="Proteomes" id="UP001529338"/>
    </source>
</evidence>
<reference evidence="2 3" key="1">
    <citation type="submission" date="2023-06" db="EMBL/GenBank/DDBJ databases">
        <title>Cellulomonas sp. MW4 Whole genome sequence.</title>
        <authorList>
            <person name="Park S."/>
        </authorList>
    </citation>
    <scope>NUCLEOTIDE SEQUENCE [LARGE SCALE GENOMIC DNA]</scope>
    <source>
        <strain evidence="2 3">MW4</strain>
    </source>
</reference>
<protein>
    <submittedName>
        <fullName evidence="2">Alpha/beta hydrolase</fullName>
    </submittedName>
</protein>
<dbReference type="InterPro" id="IPR029058">
    <property type="entry name" value="AB_hydrolase_fold"/>
</dbReference>
<dbReference type="GO" id="GO:0016787">
    <property type="term" value="F:hydrolase activity"/>
    <property type="evidence" value="ECO:0007669"/>
    <property type="project" value="UniProtKB-KW"/>
</dbReference>
<keyword evidence="3" id="KW-1185">Reference proteome</keyword>
<accession>A0ABT7SGB5</accession>
<feature type="domain" description="Serine aminopeptidase S33" evidence="1">
    <location>
        <begin position="40"/>
        <end position="288"/>
    </location>
</feature>
<dbReference type="Gene3D" id="3.40.50.1820">
    <property type="entry name" value="alpha/beta hydrolase"/>
    <property type="match status" value="1"/>
</dbReference>
<organism evidence="2 3">
    <name type="scientific">Cellulomonas alba</name>
    <dbReference type="NCBI Taxonomy" id="3053467"/>
    <lineage>
        <taxon>Bacteria</taxon>
        <taxon>Bacillati</taxon>
        <taxon>Actinomycetota</taxon>
        <taxon>Actinomycetes</taxon>
        <taxon>Micrococcales</taxon>
        <taxon>Cellulomonadaceae</taxon>
        <taxon>Cellulomonas</taxon>
    </lineage>
</organism>
<dbReference type="InterPro" id="IPR051044">
    <property type="entry name" value="MAG_DAG_Lipase"/>
</dbReference>
<dbReference type="RefSeq" id="WP_289455039.1">
    <property type="nucleotide sequence ID" value="NZ_JAUCGQ010000001.1"/>
</dbReference>
<evidence type="ECO:0000259" key="1">
    <source>
        <dbReference type="Pfam" id="PF12146"/>
    </source>
</evidence>
<dbReference type="EMBL" id="JAUCGQ010000001">
    <property type="protein sequence ID" value="MDM7855237.1"/>
    <property type="molecule type" value="Genomic_DNA"/>
</dbReference>
<sequence>MDEEDVLGPGWTARTLQLRPDGRDPDPVATLVHRTPDGPAPRRAVLYLHGFVDYFFHAHVGDALAAAGHDVYALDMRDYGRSIRPGREPNYTTDLATYAEEIDAAFRILLRDHDQIALLGHSTGGLIAALWADARPGLLTKVVLNSPWLDLQGPRAETAVAGPLVQVLGRVAPRAKVRDLPSHYAGALHADSGGEWRFDLSWKPAAKFPVRAGFVRAVLRAQARVARGVDIDCPVLVLASAERGDGTRPHENLLTTDVVLDPRQMEARAPLLGSDVRFVSIPGGAHDLALSPQPARDQYLDTVLRFLDEP</sequence>
<keyword evidence="2" id="KW-0378">Hydrolase</keyword>
<dbReference type="Proteomes" id="UP001529338">
    <property type="component" value="Unassembled WGS sequence"/>
</dbReference>
<dbReference type="Pfam" id="PF12146">
    <property type="entry name" value="Hydrolase_4"/>
    <property type="match status" value="1"/>
</dbReference>
<comment type="caution">
    <text evidence="2">The sequence shown here is derived from an EMBL/GenBank/DDBJ whole genome shotgun (WGS) entry which is preliminary data.</text>
</comment>
<gene>
    <name evidence="2" type="ORF">QRT04_09870</name>
</gene>